<comment type="caution">
    <text evidence="2">The sequence shown here is derived from an EMBL/GenBank/DDBJ whole genome shotgun (WGS) entry which is preliminary data.</text>
</comment>
<protein>
    <submittedName>
        <fullName evidence="2">Uncharacterized protein</fullName>
    </submittedName>
</protein>
<evidence type="ECO:0000256" key="1">
    <source>
        <dbReference type="SAM" id="MobiDB-lite"/>
    </source>
</evidence>
<feature type="compositionally biased region" description="Low complexity" evidence="1">
    <location>
        <begin position="583"/>
        <end position="601"/>
    </location>
</feature>
<dbReference type="EMBL" id="CAMXCT010001897">
    <property type="protein sequence ID" value="CAI3993998.1"/>
    <property type="molecule type" value="Genomic_DNA"/>
</dbReference>
<feature type="compositionally biased region" description="Pro residues" evidence="1">
    <location>
        <begin position="610"/>
        <end position="628"/>
    </location>
</feature>
<dbReference type="EMBL" id="CAMXCT020001897">
    <property type="protein sequence ID" value="CAL1147373.1"/>
    <property type="molecule type" value="Genomic_DNA"/>
</dbReference>
<feature type="region of interest" description="Disordered" evidence="1">
    <location>
        <begin position="1920"/>
        <end position="1978"/>
    </location>
</feature>
<evidence type="ECO:0000313" key="3">
    <source>
        <dbReference type="EMBL" id="CAL4781310.1"/>
    </source>
</evidence>
<sequence length="2249" mass="250791">VQVVSETQCPALCHPQELFRPNTFFGYTMATGLLAVMRAQRCPHKACCQAKCLVQFFSSPSLTAKQSEWTQKLHLMSHSERERFIFNVLRKMRVHEDGKIRSRGPGWEFCGAKMCFTAWLEVSGISKRKCQKFLKNISLGMIEPPEDGRSQRPQRDSVKADHARSFFQYLYDHLAEPLAEGEPDPEAEDDDTEIHDEFSFWIRSEASENPVAAAVAASSKDLPQWLHPMKFSEILDLYQFTHPEQDTCGRTLLRKVYVEEWRSCLRIRKSSQHTQCKDCTRFSKMRRDARQNSKFQDALRCLRVKSMSVFSHQNTFVFKLTIHVESKETSSCSPGVPLAVQKDFADCLRDSLKPSRDREMQVEWVQSFWDWHSYMEPLGVSLGGLAIMDHYEEVNFSFRMVQRQDLKAYQGYDKWVVMTDGQDLKLLCSKKNCDQGMIKDQRIGPAPTEHLPRNTFSERQLQEFRKTARQIALAPWNLIRASNYLVELCDSNESKRTFEAPQLVSFVESAEALRLRENMRQAAGPPEELLTFAPGTPKRVVVNLEPKAKPRAKSKKKGRGRGGRGRGRARGGQPEESEEGTGVPPQVAVAPAAPHLPAGAPDLAEDVPGLPVPAGPRPDPPDVPPPPAPVVPRVPLVVAVSTVRSPKVQLEERVAQFGRVNRLIDHIDIDRSLCYIPMDPRGFRRASSIDLPSPVSEDEDELIQKKPSLDFPQEGEAEIQLPSDVDSDIDLDWTPRRDIRRCLKFSPAPGQVKASGTSDPAMPVYKKQAARPVSRAKMAVKENRRKTKRLHKKTSWGHVKYEKEEAQVDTVCMDVALHQLKLARPSKHHIMEFYSQPRLVPRAHEFGMKGSISLDVVHGWDALKPSHRQIAQDLLGHCKPSFLMCSPPCTFWSALMTMWNFKKMKPQEIAARRRDAKAMVDQSVDSCLEQHNEGRFFCFEHPMTACSWTKTRLGKMAETKGTYTVAFDQCSLGLKSPLGEPMKKRTIEGSELGIKLSKHAQVYPPRMVSLLLRCAHEDISGCWTRSFAADFSAVGHERWAFQFTKIYLDQPTSTEVDRMASGLLSNHFLTNHGKLSLLLFVSPFKPETQSLTVDESWGLAAPAPATSAEKFKSDLKLLMVDMVKKFGGPEQYLRARYGTKTAKQEWLNHLAEIQPCHGLPADDAFCTVVDMPIADLKLLSKGPQLKLHLGSFSFSANASVRGNSENDVVFLLLDEILQDGFITQGDPVLITQPADLLTEVEDSLQAPWHVANTMQLRPLTVGYFKGKNRVTVLLSMLSLVKDSMVGAKLEEVHPRLFESIQCIMAQRVQLPSKKDELLQNFKISVRGSIRKAPNVVKDHNHIQSKAGKLEGSKAQAVKNILNSVPANVKKLIVDYSVEEGFELTPWSDDSLGSKKWLPGYALLGFVDMVEPPTVFGRPVVKTLVQQSRRTPHDMKRKVDRQQWDRIAEEAACVCHMAQEVLALMPVSPETLKEKWVDAYINGEQAVLVEVQSAIMTRSASNVRDIATLNALMTQHASTCPVPKKDTVCMQQLERDSFDLVMRQLNYDLQALKVARAKRESWSASVYHAKLQHRVQLHEQSLSAAQHFLENFVKVIYAETSDDMLREFQTHRQSVINRLRLDANFVFLNWLAPSTLKSSIQSAQTQFTAHAITGSDHNFGAVLMPIFTYKKGQLWMLETATLRALAMTGLNVADARDGRPCTFPGRFLFQNVASKDRVWAHCSLVKTGRTAEAEMLHARDMIQVEDVSDGALPQTTDDDNATVQGAQKYQQIGNSAAGKILDSVLDGLTVDSNASLFMVDVNPGVGNLFDAYVQKRAAVNFNFQYVAMMPDAVSAEWFRETKAQMLAAGHMAGTVIIPGHPASPAECPADLLEKEPDLPKLNIMVARSDLYPEVPGATIRQWAQHEFGPEFQRFLDQIHEEHGPIPDTPAAAGAPSSSSAAQAAQENGEQNGVTPTGSARKRKAANSGVGSATKMGKVDREKILPTTDINLEESKLCECPMLNKSSNVIIHLKTGNRPYLVNKSDHSQNLAAGTVIAAFGRGRFVRHQAGQGGAEEDPKKEIKYRLSGPDQRVLYNGALTTVGALVEARRNSGPSPVVNVNYHKMIERPVDGYPGNFGLQMVHDLRFTPSPSANVENEGGTESTASQTNVGVLLPLEAWQSHCTEVLFSVKWATAGLAPVRPQVVLTKDLDLPSGRSGNGSAVFDRGIGPESATGRELTEIILNITQALAPNWGIELATDLAHFCVIELE</sequence>
<evidence type="ECO:0000313" key="4">
    <source>
        <dbReference type="Proteomes" id="UP001152797"/>
    </source>
</evidence>
<accession>A0A9P1CNC3</accession>
<proteinExistence type="predicted"/>
<reference evidence="2" key="1">
    <citation type="submission" date="2022-10" db="EMBL/GenBank/DDBJ databases">
        <authorList>
            <person name="Chen Y."/>
            <person name="Dougan E. K."/>
            <person name="Chan C."/>
            <person name="Rhodes N."/>
            <person name="Thang M."/>
        </authorList>
    </citation>
    <scope>NUCLEOTIDE SEQUENCE</scope>
</reference>
<evidence type="ECO:0000313" key="2">
    <source>
        <dbReference type="EMBL" id="CAI3993998.1"/>
    </source>
</evidence>
<name>A0A9P1CNC3_9DINO</name>
<organism evidence="2">
    <name type="scientific">Cladocopium goreaui</name>
    <dbReference type="NCBI Taxonomy" id="2562237"/>
    <lineage>
        <taxon>Eukaryota</taxon>
        <taxon>Sar</taxon>
        <taxon>Alveolata</taxon>
        <taxon>Dinophyceae</taxon>
        <taxon>Suessiales</taxon>
        <taxon>Symbiodiniaceae</taxon>
        <taxon>Cladocopium</taxon>
    </lineage>
</organism>
<dbReference type="Proteomes" id="UP001152797">
    <property type="component" value="Unassembled WGS sequence"/>
</dbReference>
<feature type="non-terminal residue" evidence="2">
    <location>
        <position position="2249"/>
    </location>
</feature>
<feature type="compositionally biased region" description="Low complexity" evidence="1">
    <location>
        <begin position="1928"/>
        <end position="1951"/>
    </location>
</feature>
<dbReference type="EMBL" id="CAMXCT030001897">
    <property type="protein sequence ID" value="CAL4781310.1"/>
    <property type="molecule type" value="Genomic_DNA"/>
</dbReference>
<feature type="non-terminal residue" evidence="2">
    <location>
        <position position="1"/>
    </location>
</feature>
<feature type="region of interest" description="Disordered" evidence="1">
    <location>
        <begin position="540"/>
        <end position="628"/>
    </location>
</feature>
<reference evidence="3 4" key="2">
    <citation type="submission" date="2024-05" db="EMBL/GenBank/DDBJ databases">
        <authorList>
            <person name="Chen Y."/>
            <person name="Shah S."/>
            <person name="Dougan E. K."/>
            <person name="Thang M."/>
            <person name="Chan C."/>
        </authorList>
    </citation>
    <scope>NUCLEOTIDE SEQUENCE [LARGE SCALE GENOMIC DNA]</scope>
</reference>
<feature type="compositionally biased region" description="Basic residues" evidence="1">
    <location>
        <begin position="549"/>
        <end position="569"/>
    </location>
</feature>
<keyword evidence="4" id="KW-1185">Reference proteome</keyword>
<gene>
    <name evidence="2" type="ORF">C1SCF055_LOCUS20683</name>
</gene>